<keyword evidence="3" id="KW-1185">Reference proteome</keyword>
<sequence length="209" mass="24537">MSAGQGVRRKQRSDKKRQVAPTISMELRDTIYRLNYITGIPVKDVCEAICHSGLSSRKVIEHLSQYFRRDLYFGNTLYRGVPERPPQFRKIPAGKTGRVSTRLRARDYELLSALAYSLDCTPSRATAILLNAAIRDTDFLNSYIREYLRKELDERRMEELRKVLRYLRKNNPYDEDITWTHLLAYIYHEVRDGAQSVAETVNTFINRWK</sequence>
<feature type="region of interest" description="Disordered" evidence="1">
    <location>
        <begin position="1"/>
        <end position="20"/>
    </location>
</feature>
<reference evidence="2" key="1">
    <citation type="submission" date="2023-03" db="EMBL/GenBank/DDBJ databases">
        <title>MT1 and MT2 Draft Genomes of Novel Species.</title>
        <authorList>
            <person name="Venkateswaran K."/>
        </authorList>
    </citation>
    <scope>NUCLEOTIDE SEQUENCE</scope>
    <source>
        <strain evidence="2">F6_3S_P_2</strain>
    </source>
</reference>
<dbReference type="EMBL" id="JAROCC010000012">
    <property type="protein sequence ID" value="MDN4608650.1"/>
    <property type="molecule type" value="Genomic_DNA"/>
</dbReference>
<dbReference type="RefSeq" id="WP_301244855.1">
    <property type="nucleotide sequence ID" value="NZ_JAROCC010000012.1"/>
</dbReference>
<evidence type="ECO:0000313" key="3">
    <source>
        <dbReference type="Proteomes" id="UP001175097"/>
    </source>
</evidence>
<comment type="caution">
    <text evidence="2">The sequence shown here is derived from an EMBL/GenBank/DDBJ whole genome shotgun (WGS) entry which is preliminary data.</text>
</comment>
<name>A0ABT8JU28_9BACL</name>
<accession>A0ABT8JU28</accession>
<protein>
    <submittedName>
        <fullName evidence="2">Uncharacterized protein</fullName>
    </submittedName>
</protein>
<evidence type="ECO:0000256" key="1">
    <source>
        <dbReference type="SAM" id="MobiDB-lite"/>
    </source>
</evidence>
<dbReference type="Proteomes" id="UP001175097">
    <property type="component" value="Unassembled WGS sequence"/>
</dbReference>
<proteinExistence type="predicted"/>
<evidence type="ECO:0000313" key="2">
    <source>
        <dbReference type="EMBL" id="MDN4608650.1"/>
    </source>
</evidence>
<gene>
    <name evidence="2" type="ORF">P5G49_14405</name>
</gene>
<organism evidence="2 3">
    <name type="scientific">Sporosarcina highlanderae</name>
    <dbReference type="NCBI Taxonomy" id="3035916"/>
    <lineage>
        <taxon>Bacteria</taxon>
        <taxon>Bacillati</taxon>
        <taxon>Bacillota</taxon>
        <taxon>Bacilli</taxon>
        <taxon>Bacillales</taxon>
        <taxon>Caryophanaceae</taxon>
        <taxon>Sporosarcina</taxon>
    </lineage>
</organism>